<dbReference type="HOGENOM" id="CLU_532930_0_0_7"/>
<dbReference type="AlphaFoldDB" id="C3XG77"/>
<organism evidence="2 3">
    <name type="scientific">Helicobacter bilis ATCC 43879</name>
    <dbReference type="NCBI Taxonomy" id="613026"/>
    <lineage>
        <taxon>Bacteria</taxon>
        <taxon>Pseudomonadati</taxon>
        <taxon>Campylobacterota</taxon>
        <taxon>Epsilonproteobacteria</taxon>
        <taxon>Campylobacterales</taxon>
        <taxon>Helicobacteraceae</taxon>
        <taxon>Helicobacter</taxon>
    </lineage>
</organism>
<protein>
    <recommendedName>
        <fullName evidence="4">DUF805 domain-containing protein</fullName>
    </recommendedName>
</protein>
<evidence type="ECO:0000313" key="3">
    <source>
        <dbReference type="Proteomes" id="UP000005085"/>
    </source>
</evidence>
<dbReference type="RefSeq" id="WP_020995868.1">
    <property type="nucleotide sequence ID" value="NZ_KI392040.1"/>
</dbReference>
<dbReference type="GO" id="GO:0016020">
    <property type="term" value="C:membrane"/>
    <property type="evidence" value="ECO:0007669"/>
    <property type="project" value="InterPro"/>
</dbReference>
<keyword evidence="1" id="KW-0812">Transmembrane</keyword>
<name>C3XG77_9HELI</name>
<comment type="caution">
    <text evidence="2">The sequence shown here is derived from an EMBL/GenBank/DDBJ whole genome shotgun (WGS) entry which is preliminary data.</text>
</comment>
<evidence type="ECO:0008006" key="4">
    <source>
        <dbReference type="Google" id="ProtNLM"/>
    </source>
</evidence>
<reference evidence="2 3" key="1">
    <citation type="journal article" date="2014" name="Genome Announc.">
        <title>Draft genome sequences of six enterohepatic helicobacter species isolated from humans and one from rhesus macaques.</title>
        <authorList>
            <person name="Shen Z."/>
            <person name="Sheh A."/>
            <person name="Young S.K."/>
            <person name="Abouelliel A."/>
            <person name="Ward D.V."/>
            <person name="Earl A.M."/>
            <person name="Fox J.G."/>
        </authorList>
    </citation>
    <scope>NUCLEOTIDE SEQUENCE [LARGE SCALE GENOMIC DNA]</scope>
    <source>
        <strain evidence="2 3">ATCC 43879</strain>
    </source>
</reference>
<evidence type="ECO:0000313" key="2">
    <source>
        <dbReference type="EMBL" id="EEO24016.2"/>
    </source>
</evidence>
<dbReference type="Proteomes" id="UP000005085">
    <property type="component" value="Unassembled WGS sequence"/>
</dbReference>
<gene>
    <name evidence="2" type="ORF">HRAG_01073</name>
</gene>
<feature type="transmembrane region" description="Helical" evidence="1">
    <location>
        <begin position="120"/>
        <end position="142"/>
    </location>
</feature>
<feature type="transmembrane region" description="Helical" evidence="1">
    <location>
        <begin position="96"/>
        <end position="114"/>
    </location>
</feature>
<dbReference type="Pfam" id="PF05656">
    <property type="entry name" value="DUF805"/>
    <property type="match status" value="1"/>
</dbReference>
<feature type="transmembrane region" description="Helical" evidence="1">
    <location>
        <begin position="63"/>
        <end position="84"/>
    </location>
</feature>
<keyword evidence="1" id="KW-0472">Membrane</keyword>
<keyword evidence="1" id="KW-1133">Transmembrane helix</keyword>
<feature type="transmembrane region" description="Helical" evidence="1">
    <location>
        <begin position="21"/>
        <end position="43"/>
    </location>
</feature>
<proteinExistence type="predicted"/>
<accession>C3XG77</accession>
<dbReference type="InterPro" id="IPR008523">
    <property type="entry name" value="DUF805"/>
</dbReference>
<sequence>MLYFKILSSISDSNVFRISRKAYWFMVLVELAIYIMIIVSFLVWANYIGTYTLAAKLKNYTGFIQFCAMLLGLLYAFMSMVRGAMRIRDVGFSAKYYYIGYLVVISLAFIDLIVEFNQEVAILLKLIILGFNIVVFIFTLMPTDKDAERFGTLPTFEGGFTKGAITTGIALCLIFCVIIAKPMYAKMTHITGCQIEENGRTKNLGVLRYDYKYFGELAEGEDIIWDFRTHFIMMTNREGLKYDFTTRIMIPPFERLVPKDFSNGILRCYNNNTDNEKYIEIPLKDYKIHGDVWISQYKEPLIVPFTEGRISDGSITIFDISGEQKEIRHYKDGKLDKINFFTDMYHHAPKEDSYEINFIDGKPHGIVTVISGARNVYLHGLSFGILGKNCFMFNGYCVNRLEIRGNKETFYNRNNKKTTSLYEDSRDPIKIYYDKSGNINLVKESFWGMQKEVYFYDGKPRVMKKYDRHIFYGGYIFRDDGIEEFSGNGNGKEAERQFNDYVHLVLGIDLSDIDEF</sequence>
<evidence type="ECO:0000256" key="1">
    <source>
        <dbReference type="SAM" id="Phobius"/>
    </source>
</evidence>
<dbReference type="EMBL" id="ACDN02000058">
    <property type="protein sequence ID" value="EEO24016.2"/>
    <property type="molecule type" value="Genomic_DNA"/>
</dbReference>
<keyword evidence="3" id="KW-1185">Reference proteome</keyword>
<feature type="transmembrane region" description="Helical" evidence="1">
    <location>
        <begin position="163"/>
        <end position="184"/>
    </location>
</feature>